<evidence type="ECO:0000313" key="3">
    <source>
        <dbReference type="EMBL" id="AIZ46182.1"/>
    </source>
</evidence>
<reference evidence="4" key="1">
    <citation type="submission" date="2014-11" db="EMBL/GenBank/DDBJ databases">
        <title>Hymenobacter sp. DG25B genome submission.</title>
        <authorList>
            <person name="Jung H.-Y."/>
            <person name="Kim M.K."/>
            <person name="Srinivasan S."/>
            <person name="Lim S."/>
        </authorList>
    </citation>
    <scope>NUCLEOTIDE SEQUENCE [LARGE SCALE GENOMIC DNA]</scope>
    <source>
        <strain evidence="4">DY59</strain>
    </source>
</reference>
<accession>A0A0A7KJ21</accession>
<evidence type="ECO:0000313" key="4">
    <source>
        <dbReference type="Proteomes" id="UP000030634"/>
    </source>
</evidence>
<dbReference type="HOGENOM" id="CLU_1616299_0_0_0"/>
<dbReference type="Pfam" id="PF01230">
    <property type="entry name" value="HIT"/>
    <property type="match status" value="1"/>
</dbReference>
<dbReference type="PROSITE" id="PS51084">
    <property type="entry name" value="HIT_2"/>
    <property type="match status" value="1"/>
</dbReference>
<dbReference type="PANTHER" id="PTHR42997:SF1">
    <property type="entry name" value="AP-4-A PHOSPHORYLASE"/>
    <property type="match status" value="1"/>
</dbReference>
<dbReference type="PANTHER" id="PTHR42997">
    <property type="entry name" value="HIT FAMILY HYDROLASE"/>
    <property type="match status" value="1"/>
</dbReference>
<dbReference type="GO" id="GO:0003824">
    <property type="term" value="F:catalytic activity"/>
    <property type="evidence" value="ECO:0007669"/>
    <property type="project" value="InterPro"/>
</dbReference>
<dbReference type="InterPro" id="IPR011146">
    <property type="entry name" value="HIT-like"/>
</dbReference>
<dbReference type="PROSITE" id="PS00892">
    <property type="entry name" value="HIT_1"/>
    <property type="match status" value="1"/>
</dbReference>
<dbReference type="InterPro" id="IPR019808">
    <property type="entry name" value="Histidine_triad_CS"/>
</dbReference>
<evidence type="ECO:0000259" key="2">
    <source>
        <dbReference type="PROSITE" id="PS51084"/>
    </source>
</evidence>
<dbReference type="SUPFAM" id="SSF54197">
    <property type="entry name" value="HIT-like"/>
    <property type="match status" value="1"/>
</dbReference>
<dbReference type="Proteomes" id="UP000030634">
    <property type="component" value="Chromosome"/>
</dbReference>
<dbReference type="STRING" id="1182571.QR90_15670"/>
<dbReference type="InterPro" id="IPR052908">
    <property type="entry name" value="AP-4-A_phosphorylase"/>
</dbReference>
<dbReference type="KEGG" id="dsw:QR90_15670"/>
<dbReference type="AlphaFoldDB" id="A0A0A7KJ21"/>
<organism evidence="3 4">
    <name type="scientific">Deinococcus radiopugnans</name>
    <dbReference type="NCBI Taxonomy" id="57497"/>
    <lineage>
        <taxon>Bacteria</taxon>
        <taxon>Thermotogati</taxon>
        <taxon>Deinococcota</taxon>
        <taxon>Deinococci</taxon>
        <taxon>Deinococcales</taxon>
        <taxon>Deinococcaceae</taxon>
        <taxon>Deinococcus</taxon>
    </lineage>
</organism>
<protein>
    <submittedName>
        <fullName evidence="3">Histidine triad (HIT) protein</fullName>
    </submittedName>
</protein>
<feature type="domain" description="HIT" evidence="2">
    <location>
        <begin position="67"/>
        <end position="138"/>
    </location>
</feature>
<dbReference type="EMBL" id="CP010028">
    <property type="protein sequence ID" value="AIZ46182.1"/>
    <property type="molecule type" value="Genomic_DNA"/>
</dbReference>
<gene>
    <name evidence="3" type="ORF">QR90_15670</name>
</gene>
<name>A0A0A7KJ21_9DEIO</name>
<feature type="short sequence motif" description="Histidine triad motif" evidence="1">
    <location>
        <begin position="123"/>
        <end position="127"/>
    </location>
</feature>
<dbReference type="InterPro" id="IPR036265">
    <property type="entry name" value="HIT-like_sf"/>
</dbReference>
<evidence type="ECO:0000256" key="1">
    <source>
        <dbReference type="PROSITE-ProRule" id="PRU00464"/>
    </source>
</evidence>
<sequence length="173" mass="18792">MDVTVKLDGTLLAKRQREWAYWLANPTENPLSTRASFAGAEVTLENELCVYVQDSRYGDGMRASGHIVTRRPCETVFDLSPAEAAAVHTLLAEVRAHLDATVKPDGYTVGWNVFPAGGAHIPHVHLHVIPRWNTDASAGAGLRYFLKAAAQATERRRNAEAAAPALLAPEVLP</sequence>
<dbReference type="Gene3D" id="3.30.428.10">
    <property type="entry name" value="HIT-like"/>
    <property type="match status" value="1"/>
</dbReference>
<proteinExistence type="predicted"/>
<dbReference type="RefSeq" id="WP_039685936.1">
    <property type="nucleotide sequence ID" value="NZ_CP010028.1"/>
</dbReference>